<proteinExistence type="predicted"/>
<reference evidence="2" key="3">
    <citation type="journal article" date="2017" name="Nature">
        <title>Genome sequence of the progenitor of the wheat D genome Aegilops tauschii.</title>
        <authorList>
            <person name="Luo M.C."/>
            <person name="Gu Y.Q."/>
            <person name="Puiu D."/>
            <person name="Wang H."/>
            <person name="Twardziok S.O."/>
            <person name="Deal K.R."/>
            <person name="Huo N."/>
            <person name="Zhu T."/>
            <person name="Wang L."/>
            <person name="Wang Y."/>
            <person name="McGuire P.E."/>
            <person name="Liu S."/>
            <person name="Long H."/>
            <person name="Ramasamy R.K."/>
            <person name="Rodriguez J.C."/>
            <person name="Van S.L."/>
            <person name="Yuan L."/>
            <person name="Wang Z."/>
            <person name="Xia Z."/>
            <person name="Xiao L."/>
            <person name="Anderson O.D."/>
            <person name="Ouyang S."/>
            <person name="Liang Y."/>
            <person name="Zimin A.V."/>
            <person name="Pertea G."/>
            <person name="Qi P."/>
            <person name="Bennetzen J.L."/>
            <person name="Dai X."/>
            <person name="Dawson M.W."/>
            <person name="Muller H.G."/>
            <person name="Kugler K."/>
            <person name="Rivarola-Duarte L."/>
            <person name="Spannagl M."/>
            <person name="Mayer K.F.X."/>
            <person name="Lu F.H."/>
            <person name="Bevan M.W."/>
            <person name="Leroy P."/>
            <person name="Li P."/>
            <person name="You F.M."/>
            <person name="Sun Q."/>
            <person name="Liu Z."/>
            <person name="Lyons E."/>
            <person name="Wicker T."/>
            <person name="Salzberg S.L."/>
            <person name="Devos K.M."/>
            <person name="Dvorak J."/>
        </authorList>
    </citation>
    <scope>NUCLEOTIDE SEQUENCE [LARGE SCALE GENOMIC DNA]</scope>
    <source>
        <strain evidence="2">cv. AL8/78</strain>
    </source>
</reference>
<reference evidence="3" key="1">
    <citation type="journal article" date="2014" name="Science">
        <title>Ancient hybridizations among the ancestral genomes of bread wheat.</title>
        <authorList>
            <consortium name="International Wheat Genome Sequencing Consortium,"/>
            <person name="Marcussen T."/>
            <person name="Sandve S.R."/>
            <person name="Heier L."/>
            <person name="Spannagl M."/>
            <person name="Pfeifer M."/>
            <person name="Jakobsen K.S."/>
            <person name="Wulff B.B."/>
            <person name="Steuernagel B."/>
            <person name="Mayer K.F."/>
            <person name="Olsen O.A."/>
        </authorList>
    </citation>
    <scope>NUCLEOTIDE SEQUENCE [LARGE SCALE GENOMIC DNA]</scope>
    <source>
        <strain evidence="3">cv. AL8/78</strain>
    </source>
</reference>
<protein>
    <submittedName>
        <fullName evidence="2">Uncharacterized protein</fullName>
    </submittedName>
</protein>
<organism evidence="2 3">
    <name type="scientific">Aegilops tauschii subsp. strangulata</name>
    <name type="common">Goatgrass</name>
    <dbReference type="NCBI Taxonomy" id="200361"/>
    <lineage>
        <taxon>Eukaryota</taxon>
        <taxon>Viridiplantae</taxon>
        <taxon>Streptophyta</taxon>
        <taxon>Embryophyta</taxon>
        <taxon>Tracheophyta</taxon>
        <taxon>Spermatophyta</taxon>
        <taxon>Magnoliopsida</taxon>
        <taxon>Liliopsida</taxon>
        <taxon>Poales</taxon>
        <taxon>Poaceae</taxon>
        <taxon>BOP clade</taxon>
        <taxon>Pooideae</taxon>
        <taxon>Triticodae</taxon>
        <taxon>Triticeae</taxon>
        <taxon>Triticinae</taxon>
        <taxon>Aegilops</taxon>
    </lineage>
</organism>
<name>A0A452Z9F8_AEGTS</name>
<reference evidence="3" key="2">
    <citation type="journal article" date="2017" name="Nat. Plants">
        <title>The Aegilops tauschii genome reveals multiple impacts of transposons.</title>
        <authorList>
            <person name="Zhao G."/>
            <person name="Zou C."/>
            <person name="Li K."/>
            <person name="Wang K."/>
            <person name="Li T."/>
            <person name="Gao L."/>
            <person name="Zhang X."/>
            <person name="Wang H."/>
            <person name="Yang Z."/>
            <person name="Liu X."/>
            <person name="Jiang W."/>
            <person name="Mao L."/>
            <person name="Kong X."/>
            <person name="Jiao Y."/>
            <person name="Jia J."/>
        </authorList>
    </citation>
    <scope>NUCLEOTIDE SEQUENCE [LARGE SCALE GENOMIC DNA]</scope>
    <source>
        <strain evidence="3">cv. AL8/78</strain>
    </source>
</reference>
<feature type="region of interest" description="Disordered" evidence="1">
    <location>
        <begin position="1"/>
        <end position="60"/>
    </location>
</feature>
<dbReference type="AlphaFoldDB" id="A0A452Z9F8"/>
<evidence type="ECO:0000313" key="2">
    <source>
        <dbReference type="EnsemblPlants" id="AET1Gv20681000.4"/>
    </source>
</evidence>
<dbReference type="Gramene" id="AET1Gv20681000.4">
    <property type="protein sequence ID" value="AET1Gv20681000.4"/>
    <property type="gene ID" value="AET1Gv20681000"/>
</dbReference>
<dbReference type="Proteomes" id="UP000015105">
    <property type="component" value="Chromosome 1D"/>
</dbReference>
<accession>A0A452Z9F8</accession>
<reference evidence="2" key="4">
    <citation type="submission" date="2019-03" db="UniProtKB">
        <authorList>
            <consortium name="EnsemblPlants"/>
        </authorList>
    </citation>
    <scope>IDENTIFICATION</scope>
</reference>
<dbReference type="EnsemblPlants" id="AET1Gv20681000.4">
    <property type="protein sequence ID" value="AET1Gv20681000.4"/>
    <property type="gene ID" value="AET1Gv20681000"/>
</dbReference>
<evidence type="ECO:0000313" key="3">
    <source>
        <dbReference type="Proteomes" id="UP000015105"/>
    </source>
</evidence>
<keyword evidence="3" id="KW-1185">Reference proteome</keyword>
<evidence type="ECO:0000256" key="1">
    <source>
        <dbReference type="SAM" id="MobiDB-lite"/>
    </source>
</evidence>
<sequence length="95" mass="9960">MNELEPTSAWTPAIDLTRSPCTSSPGEGCREDDDGAHESGDRAHAGNNGTGNPSSGLSTPLVPRLRVCLVLRIRSVKGGRDASWLSLTGEACLRA</sequence>
<reference evidence="2" key="5">
    <citation type="journal article" date="2021" name="G3 (Bethesda)">
        <title>Aegilops tauschii genome assembly Aet v5.0 features greater sequence contiguity and improved annotation.</title>
        <authorList>
            <person name="Wang L."/>
            <person name="Zhu T."/>
            <person name="Rodriguez J.C."/>
            <person name="Deal K.R."/>
            <person name="Dubcovsky J."/>
            <person name="McGuire P.E."/>
            <person name="Lux T."/>
            <person name="Spannagl M."/>
            <person name="Mayer K.F.X."/>
            <person name="Baldrich P."/>
            <person name="Meyers B.C."/>
            <person name="Huo N."/>
            <person name="Gu Y.Q."/>
            <person name="Zhou H."/>
            <person name="Devos K.M."/>
            <person name="Bennetzen J.L."/>
            <person name="Unver T."/>
            <person name="Budak H."/>
            <person name="Gulick P.J."/>
            <person name="Galiba G."/>
            <person name="Kalapos B."/>
            <person name="Nelson D.R."/>
            <person name="Li P."/>
            <person name="You F.M."/>
            <person name="Luo M.C."/>
            <person name="Dvorak J."/>
        </authorList>
    </citation>
    <scope>NUCLEOTIDE SEQUENCE [LARGE SCALE GENOMIC DNA]</scope>
    <source>
        <strain evidence="2">cv. AL8/78</strain>
    </source>
</reference>